<feature type="repeat" description="ANK" evidence="6">
    <location>
        <begin position="420"/>
        <end position="452"/>
    </location>
</feature>
<dbReference type="InterPro" id="IPR002110">
    <property type="entry name" value="Ankyrin_rpt"/>
</dbReference>
<feature type="compositionally biased region" description="Acidic residues" evidence="8">
    <location>
        <begin position="1175"/>
        <end position="1185"/>
    </location>
</feature>
<protein>
    <submittedName>
        <fullName evidence="11">DNA repair metallo-beta-lactamase</fullName>
    </submittedName>
</protein>
<evidence type="ECO:0000256" key="3">
    <source>
        <dbReference type="ARBA" id="ARBA00022763"/>
    </source>
</evidence>
<dbReference type="GO" id="GO:0005634">
    <property type="term" value="C:nucleus"/>
    <property type="evidence" value="ECO:0007669"/>
    <property type="project" value="UniProtKB-SubCell"/>
</dbReference>
<name>A0A9Q8WE40_9PEZI</name>
<evidence type="ECO:0000256" key="1">
    <source>
        <dbReference type="ARBA" id="ARBA00004123"/>
    </source>
</evidence>
<feature type="repeat" description="ANK" evidence="6">
    <location>
        <begin position="621"/>
        <end position="653"/>
    </location>
</feature>
<dbReference type="SUPFAM" id="SSF48403">
    <property type="entry name" value="Ankyrin repeat"/>
    <property type="match status" value="2"/>
</dbReference>
<keyword evidence="7" id="KW-0175">Coiled coil</keyword>
<feature type="compositionally biased region" description="Acidic residues" evidence="8">
    <location>
        <begin position="1096"/>
        <end position="1110"/>
    </location>
</feature>
<comment type="subcellular location">
    <subcellularLocation>
        <location evidence="1">Nucleus</location>
    </subcellularLocation>
</comment>
<keyword evidence="9" id="KW-0472">Membrane</keyword>
<dbReference type="RefSeq" id="XP_049141452.1">
    <property type="nucleotide sequence ID" value="XM_049284309.1"/>
</dbReference>
<dbReference type="Gene3D" id="3.60.15.10">
    <property type="entry name" value="Ribonuclease Z/Hydroxyacylglutathione hydrolase-like"/>
    <property type="match status" value="1"/>
</dbReference>
<feature type="domain" description="DNA repair metallo-beta-lactamase" evidence="10">
    <location>
        <begin position="1727"/>
        <end position="1861"/>
    </location>
</feature>
<evidence type="ECO:0000313" key="12">
    <source>
        <dbReference type="Proteomes" id="UP000830671"/>
    </source>
</evidence>
<evidence type="ECO:0000256" key="5">
    <source>
        <dbReference type="ARBA" id="ARBA00023242"/>
    </source>
</evidence>
<feature type="transmembrane region" description="Helical" evidence="9">
    <location>
        <begin position="871"/>
        <end position="894"/>
    </location>
</feature>
<dbReference type="Gene3D" id="1.25.40.20">
    <property type="entry name" value="Ankyrin repeat-containing domain"/>
    <property type="match status" value="3"/>
</dbReference>
<dbReference type="PANTHER" id="PTHR23240:SF6">
    <property type="entry name" value="DNA CROSS-LINK REPAIR 1A PROTEIN"/>
    <property type="match status" value="1"/>
</dbReference>
<dbReference type="PROSITE" id="PS50297">
    <property type="entry name" value="ANK_REP_REGION"/>
    <property type="match status" value="7"/>
</dbReference>
<dbReference type="InterPro" id="IPR011084">
    <property type="entry name" value="DRMBL"/>
</dbReference>
<keyword evidence="9" id="KW-0812">Transmembrane</keyword>
<feature type="repeat" description="ANK" evidence="6">
    <location>
        <begin position="522"/>
        <end position="554"/>
    </location>
</feature>
<keyword evidence="12" id="KW-1185">Reference proteome</keyword>
<dbReference type="PANTHER" id="PTHR23240">
    <property type="entry name" value="DNA CROSS-LINK REPAIR PROTEIN PSO2/SNM1-RELATED"/>
    <property type="match status" value="1"/>
</dbReference>
<feature type="coiled-coil region" evidence="7">
    <location>
        <begin position="74"/>
        <end position="101"/>
    </location>
</feature>
<evidence type="ECO:0000256" key="9">
    <source>
        <dbReference type="SAM" id="Phobius"/>
    </source>
</evidence>
<dbReference type="GeneID" id="73339319"/>
<evidence type="ECO:0000256" key="2">
    <source>
        <dbReference type="ARBA" id="ARBA00010304"/>
    </source>
</evidence>
<keyword evidence="4" id="KW-0234">DNA repair</keyword>
<accession>A0A9Q8WE40</accession>
<dbReference type="KEGG" id="clup:CLUP02_05301"/>
<evidence type="ECO:0000256" key="4">
    <source>
        <dbReference type="ARBA" id="ARBA00023204"/>
    </source>
</evidence>
<proteinExistence type="inferred from homology"/>
<comment type="similarity">
    <text evidence="2">Belongs to the DNA repair metallo-beta-lactamase (DRMBL) family.</text>
</comment>
<dbReference type="GO" id="GO:0035312">
    <property type="term" value="F:5'-3' DNA exonuclease activity"/>
    <property type="evidence" value="ECO:0007669"/>
    <property type="project" value="TreeGrafter"/>
</dbReference>
<dbReference type="FunFam" id="3.60.15.10:FF:000038">
    <property type="entry name" value="DNA cross-link repair protein pso2/snm1"/>
    <property type="match status" value="1"/>
</dbReference>
<feature type="repeat" description="ANK" evidence="6">
    <location>
        <begin position="307"/>
        <end position="339"/>
    </location>
</feature>
<keyword evidence="3" id="KW-0227">DNA damage</keyword>
<dbReference type="InterPro" id="IPR036866">
    <property type="entry name" value="RibonucZ/Hydroxyglut_hydro"/>
</dbReference>
<feature type="repeat" description="ANK" evidence="6">
    <location>
        <begin position="241"/>
        <end position="273"/>
    </location>
</feature>
<dbReference type="CDD" id="cd16273">
    <property type="entry name" value="SNM1A-1C-like_MBL-fold"/>
    <property type="match status" value="1"/>
</dbReference>
<feature type="repeat" description="ANK" evidence="6">
    <location>
        <begin position="489"/>
        <end position="521"/>
    </location>
</feature>
<dbReference type="GO" id="GO:0036297">
    <property type="term" value="P:interstrand cross-link repair"/>
    <property type="evidence" value="ECO:0007669"/>
    <property type="project" value="TreeGrafter"/>
</dbReference>
<dbReference type="FunFam" id="3.40.50.12650:FF:000007">
    <property type="entry name" value="DNA cross-link repair 1A protein, variant"/>
    <property type="match status" value="1"/>
</dbReference>
<keyword evidence="9" id="KW-1133">Transmembrane helix</keyword>
<evidence type="ECO:0000259" key="10">
    <source>
        <dbReference type="Pfam" id="PF07522"/>
    </source>
</evidence>
<evidence type="ECO:0000256" key="6">
    <source>
        <dbReference type="PROSITE-ProRule" id="PRU00023"/>
    </source>
</evidence>
<feature type="repeat" description="ANK" evidence="6">
    <location>
        <begin position="555"/>
        <end position="587"/>
    </location>
</feature>
<feature type="region of interest" description="Disordered" evidence="8">
    <location>
        <begin position="1093"/>
        <end position="1256"/>
    </location>
</feature>
<feature type="compositionally biased region" description="Basic and acidic residues" evidence="8">
    <location>
        <begin position="1111"/>
        <end position="1122"/>
    </location>
</feature>
<feature type="region of interest" description="Disordered" evidence="8">
    <location>
        <begin position="1013"/>
        <end position="1065"/>
    </location>
</feature>
<sequence>MDPITALTSAVELFGVARQIQSLVEKYKNAPKAVHEIIVECNLTKDVCLNLQKQVSQTDILKNPVKNSTEDGLRKMLDTCMDKLNKTLKDLEHEVSKVQSKSNSRMGKWDKTKFLWREEIFSDATQSIQDQKARLGIVIQLLQVRTGQEVKEGVHNVQKGVDTLREEVREILTEFLKRQNPPQLGLQPPSELKKSRSDTQINTTGKRFADDLFAAVRGGRLEDLEPILAQGVSVNIALGDRGDRAIHVAAREGFLLVLDRLIASGADVNVQNALQDTALHQALNRGQIPTSLALLSSGASWKIRNANGTTPLHTAVRSSAYLVVQYLLDKGADANARDKWGHTPLYKACIPPEKDKKNNFVINLKIIRLLVERGADPTLGGWKTGRTPIHGLASSGHAKELEILAKDAKTLELPLTGDSQGETPLLVAVKNKHPGAVDVLLKRGANVNARETSKDGTAPTALWYAAYNPDLSIAAKLLEAGADPRAKSNGITLLHLAATKHLLELAKLLVKYKADLDAKSSSNDTPLHAAVWVKDFPIVRLMLENGAKVEAKGYRTATPIMAAAETGSLPMIRLLLKHGAQWSYMTPQGSNAFIWSSSGGSVVCVSFFLGCGQDLHHRAEGDYTALHYAARTGKTECVKLLLELGIDKQVMPTKMRAPFKVKGTAAEVARAHGAVEVAEFIESLVRSGPWILASFERWKEIDFPGTPSSQGLAILANNHTGSNIQDAEANSQPQQPINNFINTPSFLSIQKRETQPPGVLRARATIDTGIRIRFFAMEYFNQQQEIDDAHLLATMLVYMTVGRDIITALIVVVALRSVIVGGTTTLTLRYFMILFARHIIIYATEIPYIIHKKRWTSFCRRYQLPRNVARFGSFSYLCMQFSLFAVECYLFRLWRQHRLAGGANVQSTGVALAAIITSITAYTVRQAYIKVLFHWGLMRSSRRAVNWGPSDAEIIDGPSHACTKLGLGWRCMALAKATWEDWATGRKRTRLNQADIIALGLWRSRQYSQHQNPRQFGFLEKSNPSLGIRGKMGPPSTAARKRPTTTPKKPLTRLPPSKKPAGKPNASILSFFQKAEKPEQTLFIDGHEKLVVPQKEDDEVPEIYDAEPWEEEARFNEVEAPNKKRRLSQEPENNEGEQSAARDSNSPVVSEPPPSSPTERPSKKVATKRKGPFLDESDSEGEEEEKVPTARKSSLIGAIRSRPPIVPPVKSEDDVTSPAMKQDNVSTPLVQLKEEEEEAKPPATETSCPPPPLKVEDSIDAEFANVDDFGDLDDFPNDEDFGGEEYRMMQFMEEQARLEAEAEAADTGDYSCDELADPVRPSDAMVANCPICDGTLAGITPDEATRHVNACLDGNPIPLPQPKETKKVKDEVARPPILEPPEVNKRLARAAVPREGQANPFKLSEVQNKSTSAFTKLMSGHAEDAAWAGAAAAEHSSRGKPAYQRTCPFYKIMPGFYICVDAFRYGAVKGCNAYFLSHFHSDHYIGLTSTWTHGPIYCSKVTGDLVKMQLRVAAKWVIALEFNQTEEVPGTEGVTVTMIPANHCPGSSLFLFEKTMGKGPNARKQRILHCGDFRACPAQVAHPLLKPDIQDSVSGKLKQQKIDVCYLDTTYLNPRYSFPPQNDVIKACADMCKSLAPDQTSEDNTWDKINREAGTETVSKFFTKTSADDATAKAKKKNAPKERLLVICGTYSIGKERICKAIAQALGSKIFASKSKIRIVSKLGDPELTALMTDNPHEAQVHMQMLMEIRAETLQEYLNGYKPHFSRIVGFRPSGWNYRPQGASKAVTASTQPGTIPMTQILQGKAWRPRFGAKDFVAQRGSTKEAMCFGVPYSEHSSFRELTMFVMSLRIDKVVPTVNVGSEVSRKRMKGWIDKWLSERRKGGLVHPLEGEEAEGKEVALWNGKDSRGGGVCIMNNEYNAVGRNFHAKNIVEHVYLVVRFWPSFHRMRGPAFSVPRPYRHD</sequence>
<dbReference type="Gene3D" id="3.40.50.12650">
    <property type="match status" value="1"/>
</dbReference>
<dbReference type="Proteomes" id="UP000830671">
    <property type="component" value="Chromosome 3"/>
</dbReference>
<organism evidence="11 12">
    <name type="scientific">Colletotrichum lupini</name>
    <dbReference type="NCBI Taxonomy" id="145971"/>
    <lineage>
        <taxon>Eukaryota</taxon>
        <taxon>Fungi</taxon>
        <taxon>Dikarya</taxon>
        <taxon>Ascomycota</taxon>
        <taxon>Pezizomycotina</taxon>
        <taxon>Sordariomycetes</taxon>
        <taxon>Hypocreomycetidae</taxon>
        <taxon>Glomerellales</taxon>
        <taxon>Glomerellaceae</taxon>
        <taxon>Colletotrichum</taxon>
        <taxon>Colletotrichum acutatum species complex</taxon>
    </lineage>
</organism>
<evidence type="ECO:0000256" key="7">
    <source>
        <dbReference type="SAM" id="Coils"/>
    </source>
</evidence>
<gene>
    <name evidence="11" type="ORF">CLUP02_05301</name>
</gene>
<dbReference type="SMART" id="SM00248">
    <property type="entry name" value="ANK"/>
    <property type="match status" value="12"/>
</dbReference>
<evidence type="ECO:0000313" key="11">
    <source>
        <dbReference type="EMBL" id="UQC79821.1"/>
    </source>
</evidence>
<dbReference type="EMBL" id="CP019475">
    <property type="protein sequence ID" value="UQC79821.1"/>
    <property type="molecule type" value="Genomic_DNA"/>
</dbReference>
<dbReference type="InterPro" id="IPR036770">
    <property type="entry name" value="Ankyrin_rpt-contain_sf"/>
</dbReference>
<dbReference type="Pfam" id="PF12796">
    <property type="entry name" value="Ank_2"/>
    <property type="match status" value="4"/>
</dbReference>
<reference evidence="11" key="1">
    <citation type="journal article" date="2021" name="Mol. Plant Microbe Interact.">
        <title>Complete Genome Sequence of the Plant-Pathogenic Fungus Colletotrichum lupini.</title>
        <authorList>
            <person name="Baroncelli R."/>
            <person name="Pensec F."/>
            <person name="Da Lio D."/>
            <person name="Boufleur T."/>
            <person name="Vicente I."/>
            <person name="Sarrocco S."/>
            <person name="Picot A."/>
            <person name="Baraldi E."/>
            <person name="Sukno S."/>
            <person name="Thon M."/>
            <person name="Le Floch G."/>
        </authorList>
    </citation>
    <scope>NUCLEOTIDE SEQUENCE</scope>
    <source>
        <strain evidence="11">IMI 504893</strain>
    </source>
</reference>
<dbReference type="GO" id="GO:0006303">
    <property type="term" value="P:double-strand break repair via nonhomologous end joining"/>
    <property type="evidence" value="ECO:0007669"/>
    <property type="project" value="TreeGrafter"/>
</dbReference>
<keyword evidence="5" id="KW-0539">Nucleus</keyword>
<dbReference type="Pfam" id="PF07522">
    <property type="entry name" value="DRMBL"/>
    <property type="match status" value="1"/>
</dbReference>
<evidence type="ECO:0000256" key="8">
    <source>
        <dbReference type="SAM" id="MobiDB-lite"/>
    </source>
</evidence>
<dbReference type="GO" id="GO:0003684">
    <property type="term" value="F:damaged DNA binding"/>
    <property type="evidence" value="ECO:0007669"/>
    <property type="project" value="TreeGrafter"/>
</dbReference>
<dbReference type="PROSITE" id="PS50088">
    <property type="entry name" value="ANK_REPEAT"/>
    <property type="match status" value="7"/>
</dbReference>
<dbReference type="SUPFAM" id="SSF56281">
    <property type="entry name" value="Metallo-hydrolase/oxidoreductase"/>
    <property type="match status" value="1"/>
</dbReference>
<keyword evidence="6" id="KW-0040">ANK repeat</keyword>
<feature type="compositionally biased region" description="Low complexity" evidence="8">
    <location>
        <begin position="1034"/>
        <end position="1055"/>
    </location>
</feature>
<feature type="transmembrane region" description="Helical" evidence="9">
    <location>
        <begin position="830"/>
        <end position="850"/>
    </location>
</feature>